<dbReference type="GO" id="GO:0042586">
    <property type="term" value="F:peptide deformylase activity"/>
    <property type="evidence" value="ECO:0007669"/>
    <property type="project" value="UniProtKB-UniRule"/>
</dbReference>
<evidence type="ECO:0000313" key="4">
    <source>
        <dbReference type="Proteomes" id="UP000229502"/>
    </source>
</evidence>
<protein>
    <recommendedName>
        <fullName evidence="2">Peptide deformylase</fullName>
        <shortName evidence="2">PDF</shortName>
        <ecNumber evidence="2">3.5.1.88</ecNumber>
    </recommendedName>
    <alternativeName>
        <fullName evidence="2">Polypeptide deformylase</fullName>
    </alternativeName>
</protein>
<dbReference type="Gene3D" id="3.90.45.10">
    <property type="entry name" value="Peptide deformylase"/>
    <property type="match status" value="1"/>
</dbReference>
<reference evidence="4" key="1">
    <citation type="submission" date="2017-09" db="EMBL/GenBank/DDBJ databases">
        <title>Depth-based differentiation of microbial function through sediment-hosted aquifers and enrichment of novel symbionts in the deep terrestrial subsurface.</title>
        <authorList>
            <person name="Probst A.J."/>
            <person name="Ladd B."/>
            <person name="Jarett J.K."/>
            <person name="Geller-Mcgrath D.E."/>
            <person name="Sieber C.M.K."/>
            <person name="Emerson J.B."/>
            <person name="Anantharaman K."/>
            <person name="Thomas B.C."/>
            <person name="Malmstrom R."/>
            <person name="Stieglmeier M."/>
            <person name="Klingl A."/>
            <person name="Woyke T."/>
            <person name="Ryan C.M."/>
            <person name="Banfield J.F."/>
        </authorList>
    </citation>
    <scope>NUCLEOTIDE SEQUENCE [LARGE SCALE GENOMIC DNA]</scope>
</reference>
<dbReference type="HAMAP" id="MF_00163">
    <property type="entry name" value="Pep_deformylase"/>
    <property type="match status" value="1"/>
</dbReference>
<keyword evidence="2" id="KW-0408">Iron</keyword>
<dbReference type="Pfam" id="PF01327">
    <property type="entry name" value="Pep_deformylase"/>
    <property type="match status" value="1"/>
</dbReference>
<sequence length="193" mass="22131">MATRDTLQIGDLRLKAPNKTVEKFTDSSVKQVIQDLIDTMRANELIGMAAPQIGENWKIFVTEPRETKFRMADQVDILRVYINPIILNSSKEESIIYEGCGSVLNGQLFGPVKRPKEITIEAFDQEGKKFRLTCDGILARVIQHEYDHLNGIEFTEKIFDYRKLVSVDFYLKDIKKSPEQIKDSMITKKTTAL</sequence>
<comment type="caution">
    <text evidence="3">The sequence shown here is derived from an EMBL/GenBank/DDBJ whole genome shotgun (WGS) entry which is preliminary data.</text>
</comment>
<dbReference type="Proteomes" id="UP000229502">
    <property type="component" value="Unassembled WGS sequence"/>
</dbReference>
<dbReference type="GO" id="GO:0006412">
    <property type="term" value="P:translation"/>
    <property type="evidence" value="ECO:0007669"/>
    <property type="project" value="UniProtKB-UniRule"/>
</dbReference>
<keyword evidence="2" id="KW-0648">Protein biosynthesis</keyword>
<dbReference type="InterPro" id="IPR023635">
    <property type="entry name" value="Peptide_deformylase"/>
</dbReference>
<dbReference type="EMBL" id="PEWZ01000025">
    <property type="protein sequence ID" value="PIU36280.1"/>
    <property type="molecule type" value="Genomic_DNA"/>
</dbReference>
<dbReference type="GO" id="GO:0046872">
    <property type="term" value="F:metal ion binding"/>
    <property type="evidence" value="ECO:0007669"/>
    <property type="project" value="UniProtKB-KW"/>
</dbReference>
<feature type="binding site" evidence="2">
    <location>
        <position position="144"/>
    </location>
    <ligand>
        <name>Fe cation</name>
        <dbReference type="ChEBI" id="CHEBI:24875"/>
    </ligand>
</feature>
<dbReference type="AlphaFoldDB" id="A0A2M6YRY6"/>
<dbReference type="CDD" id="cd00487">
    <property type="entry name" value="Pep_deformylase"/>
    <property type="match status" value="1"/>
</dbReference>
<keyword evidence="2" id="KW-0479">Metal-binding</keyword>
<evidence type="ECO:0000256" key="2">
    <source>
        <dbReference type="HAMAP-Rule" id="MF_00163"/>
    </source>
</evidence>
<comment type="cofactor">
    <cofactor evidence="2">
        <name>Fe(2+)</name>
        <dbReference type="ChEBI" id="CHEBI:29033"/>
    </cofactor>
    <text evidence="2">Binds 1 Fe(2+) ion.</text>
</comment>
<evidence type="ECO:0000313" key="3">
    <source>
        <dbReference type="EMBL" id="PIU36280.1"/>
    </source>
</evidence>
<keyword evidence="2" id="KW-0378">Hydrolase</keyword>
<dbReference type="PRINTS" id="PR01576">
    <property type="entry name" value="PDEFORMYLASE"/>
</dbReference>
<gene>
    <name evidence="2 3" type="primary">def</name>
    <name evidence="3" type="ORF">COT03_00445</name>
</gene>
<comment type="catalytic activity">
    <reaction evidence="2">
        <text>N-terminal N-formyl-L-methionyl-[peptide] + H2O = N-terminal L-methionyl-[peptide] + formate</text>
        <dbReference type="Rhea" id="RHEA:24420"/>
        <dbReference type="Rhea" id="RHEA-COMP:10639"/>
        <dbReference type="Rhea" id="RHEA-COMP:10640"/>
        <dbReference type="ChEBI" id="CHEBI:15377"/>
        <dbReference type="ChEBI" id="CHEBI:15740"/>
        <dbReference type="ChEBI" id="CHEBI:49298"/>
        <dbReference type="ChEBI" id="CHEBI:64731"/>
        <dbReference type="EC" id="3.5.1.88"/>
    </reaction>
</comment>
<feature type="binding site" evidence="2">
    <location>
        <position position="148"/>
    </location>
    <ligand>
        <name>Fe cation</name>
        <dbReference type="ChEBI" id="CHEBI:24875"/>
    </ligand>
</feature>
<accession>A0A2M6YRY6</accession>
<comment type="similarity">
    <text evidence="1 2">Belongs to the polypeptide deformylase family.</text>
</comment>
<organism evidence="3 4">
    <name type="scientific">Candidatus Shapirobacteria bacterium CG07_land_8_20_14_0_80_39_18</name>
    <dbReference type="NCBI Taxonomy" id="1974882"/>
    <lineage>
        <taxon>Bacteria</taxon>
        <taxon>Candidatus Shapironibacteriota</taxon>
    </lineage>
</organism>
<name>A0A2M6YRY6_9BACT</name>
<feature type="active site" evidence="2">
    <location>
        <position position="145"/>
    </location>
</feature>
<dbReference type="PANTHER" id="PTHR10458:SF22">
    <property type="entry name" value="PEPTIDE DEFORMYLASE"/>
    <property type="match status" value="1"/>
</dbReference>
<dbReference type="PANTHER" id="PTHR10458">
    <property type="entry name" value="PEPTIDE DEFORMYLASE"/>
    <property type="match status" value="1"/>
</dbReference>
<dbReference type="NCBIfam" id="TIGR00079">
    <property type="entry name" value="pept_deformyl"/>
    <property type="match status" value="1"/>
</dbReference>
<dbReference type="InterPro" id="IPR036821">
    <property type="entry name" value="Peptide_deformylase_sf"/>
</dbReference>
<proteinExistence type="inferred from homology"/>
<comment type="function">
    <text evidence="2">Removes the formyl group from the N-terminal Met of newly synthesized proteins. Requires at least a dipeptide for an efficient rate of reaction. N-terminal L-methionine is a prerequisite for activity but the enzyme has broad specificity at other positions.</text>
</comment>
<feature type="binding site" evidence="2">
    <location>
        <position position="100"/>
    </location>
    <ligand>
        <name>Fe cation</name>
        <dbReference type="ChEBI" id="CHEBI:24875"/>
    </ligand>
</feature>
<evidence type="ECO:0000256" key="1">
    <source>
        <dbReference type="ARBA" id="ARBA00010759"/>
    </source>
</evidence>
<dbReference type="PIRSF" id="PIRSF004749">
    <property type="entry name" value="Pep_def"/>
    <property type="match status" value="1"/>
</dbReference>
<dbReference type="EC" id="3.5.1.88" evidence="2"/>
<dbReference type="SUPFAM" id="SSF56420">
    <property type="entry name" value="Peptide deformylase"/>
    <property type="match status" value="1"/>
</dbReference>